<evidence type="ECO:0000256" key="1">
    <source>
        <dbReference type="ARBA" id="ARBA00004123"/>
    </source>
</evidence>
<evidence type="ECO:0000259" key="9">
    <source>
        <dbReference type="Pfam" id="PF09079"/>
    </source>
</evidence>
<dbReference type="Proteomes" id="UP000240830">
    <property type="component" value="Unassembled WGS sequence"/>
</dbReference>
<keyword evidence="7" id="KW-0547">Nucleotide-binding</keyword>
<dbReference type="GO" id="GO:0003688">
    <property type="term" value="F:DNA replication origin binding"/>
    <property type="evidence" value="ECO:0007669"/>
    <property type="project" value="TreeGrafter"/>
</dbReference>
<feature type="domain" description="Cdc6 C-terminal" evidence="9">
    <location>
        <begin position="167"/>
        <end position="259"/>
    </location>
</feature>
<dbReference type="InterPro" id="IPR054425">
    <property type="entry name" value="Cdc6_ORC1-like_ATPase_lid"/>
</dbReference>
<dbReference type="Gene3D" id="1.10.8.60">
    <property type="match status" value="1"/>
</dbReference>
<dbReference type="Gene3D" id="3.40.50.300">
    <property type="entry name" value="P-loop containing nucleotide triphosphate hydrolases"/>
    <property type="match status" value="1"/>
</dbReference>
<dbReference type="OrthoDB" id="1926878at2759"/>
<dbReference type="GO" id="GO:0016887">
    <property type="term" value="F:ATP hydrolysis activity"/>
    <property type="evidence" value="ECO:0007669"/>
    <property type="project" value="InterPro"/>
</dbReference>
<dbReference type="CDD" id="cd18139">
    <property type="entry name" value="HLD_clamp_RarA"/>
    <property type="match status" value="1"/>
</dbReference>
<dbReference type="InterPro" id="IPR050311">
    <property type="entry name" value="ORC1/CDC6"/>
</dbReference>
<dbReference type="PANTHER" id="PTHR10763">
    <property type="entry name" value="CELL DIVISION CONTROL PROTEIN 6-RELATED"/>
    <property type="match status" value="1"/>
</dbReference>
<dbReference type="Pfam" id="PF22606">
    <property type="entry name" value="Cdc6-ORC-like_ATPase_lid"/>
    <property type="match status" value="1"/>
</dbReference>
<dbReference type="GO" id="GO:0005664">
    <property type="term" value="C:nuclear origin of replication recognition complex"/>
    <property type="evidence" value="ECO:0007669"/>
    <property type="project" value="TreeGrafter"/>
</dbReference>
<dbReference type="PANTHER" id="PTHR10763:SF23">
    <property type="entry name" value="ORIGIN RECOGNITION COMPLEX SUBUNIT 1"/>
    <property type="match status" value="1"/>
</dbReference>
<dbReference type="GO" id="GO:0006270">
    <property type="term" value="P:DNA replication initiation"/>
    <property type="evidence" value="ECO:0007669"/>
    <property type="project" value="TreeGrafter"/>
</dbReference>
<comment type="caution">
    <text evidence="11">The sequence shown here is derived from an EMBL/GenBank/DDBJ whole genome shotgun (WGS) entry which is preliminary data.</text>
</comment>
<evidence type="ECO:0000313" key="12">
    <source>
        <dbReference type="Proteomes" id="UP000240830"/>
    </source>
</evidence>
<keyword evidence="12" id="KW-1185">Reference proteome</keyword>
<feature type="domain" description="Cdc6/ORC1-like ATPase lid" evidence="10">
    <location>
        <begin position="82"/>
        <end position="133"/>
    </location>
</feature>
<dbReference type="GO" id="GO:0033314">
    <property type="term" value="P:mitotic DNA replication checkpoint signaling"/>
    <property type="evidence" value="ECO:0007669"/>
    <property type="project" value="TreeGrafter"/>
</dbReference>
<keyword evidence="5 7" id="KW-0238">DNA-binding</keyword>
<evidence type="ECO:0000256" key="6">
    <source>
        <dbReference type="ARBA" id="ARBA00023242"/>
    </source>
</evidence>
<dbReference type="InterPro" id="IPR015163">
    <property type="entry name" value="Cdc6_C"/>
</dbReference>
<evidence type="ECO:0000313" key="11">
    <source>
        <dbReference type="EMBL" id="PJF16898.1"/>
    </source>
</evidence>
<organism evidence="11 12">
    <name type="scientific">Paramicrosporidium saccamoebae</name>
    <dbReference type="NCBI Taxonomy" id="1246581"/>
    <lineage>
        <taxon>Eukaryota</taxon>
        <taxon>Fungi</taxon>
        <taxon>Fungi incertae sedis</taxon>
        <taxon>Cryptomycota</taxon>
        <taxon>Cryptomycota incertae sedis</taxon>
        <taxon>Paramicrosporidium</taxon>
    </lineage>
</organism>
<keyword evidence="7" id="KW-0067">ATP-binding</keyword>
<keyword evidence="3 7" id="KW-0235">DNA replication</keyword>
<evidence type="ECO:0000256" key="5">
    <source>
        <dbReference type="ARBA" id="ARBA00023125"/>
    </source>
</evidence>
<dbReference type="InterPro" id="IPR003959">
    <property type="entry name" value="ATPase_AAA_core"/>
</dbReference>
<dbReference type="SUPFAM" id="SSF52540">
    <property type="entry name" value="P-loop containing nucleoside triphosphate hydrolases"/>
    <property type="match status" value="1"/>
</dbReference>
<evidence type="ECO:0000256" key="7">
    <source>
        <dbReference type="RuleBase" id="RU365058"/>
    </source>
</evidence>
<evidence type="ECO:0000259" key="10">
    <source>
        <dbReference type="Pfam" id="PF22606"/>
    </source>
</evidence>
<evidence type="ECO:0000256" key="3">
    <source>
        <dbReference type="ARBA" id="ARBA00022705"/>
    </source>
</evidence>
<reference evidence="11 12" key="1">
    <citation type="submission" date="2016-10" db="EMBL/GenBank/DDBJ databases">
        <title>The genome of Paramicrosporidium saccamoebae is the missing link in understanding Cryptomycota and Microsporidia evolution.</title>
        <authorList>
            <person name="Quandt C.A."/>
            <person name="Beaudet D."/>
            <person name="Corsaro D."/>
            <person name="Michel R."/>
            <person name="Corradi N."/>
            <person name="James T."/>
        </authorList>
    </citation>
    <scope>NUCLEOTIDE SEQUENCE [LARGE SCALE GENOMIC DNA]</scope>
    <source>
        <strain evidence="11 12">KSL3</strain>
    </source>
</reference>
<protein>
    <recommendedName>
        <fullName evidence="7">Origin recognition complex subunit 1</fullName>
    </recommendedName>
</protein>
<comment type="subunit">
    <text evidence="7">ORC is composed of six subunits.</text>
</comment>
<dbReference type="InterPro" id="IPR027417">
    <property type="entry name" value="P-loop_NTPase"/>
</dbReference>
<name>A0A2H9TGK7_9FUNG</name>
<dbReference type="STRING" id="1246581.A0A2H9TGK7"/>
<evidence type="ECO:0000256" key="4">
    <source>
        <dbReference type="ARBA" id="ARBA00022723"/>
    </source>
</evidence>
<dbReference type="GO" id="GO:0046872">
    <property type="term" value="F:metal ion binding"/>
    <property type="evidence" value="ECO:0007669"/>
    <property type="project" value="UniProtKB-KW"/>
</dbReference>
<dbReference type="AlphaFoldDB" id="A0A2H9TGK7"/>
<keyword evidence="6 7" id="KW-0539">Nucleus</keyword>
<dbReference type="GO" id="GO:0005524">
    <property type="term" value="F:ATP binding"/>
    <property type="evidence" value="ECO:0007669"/>
    <property type="project" value="UniProtKB-KW"/>
</dbReference>
<gene>
    <name evidence="11" type="ORF">PSACC_03291</name>
</gene>
<comment type="subcellular location">
    <subcellularLocation>
        <location evidence="1 7">Nucleus</location>
    </subcellularLocation>
</comment>
<accession>A0A2H9TGK7</accession>
<feature type="domain" description="ATPase AAA-type core" evidence="8">
    <location>
        <begin position="3"/>
        <end position="72"/>
    </location>
</feature>
<keyword evidence="4" id="KW-0479">Metal-binding</keyword>
<proteinExistence type="inferred from homology"/>
<dbReference type="Pfam" id="PF09079">
    <property type="entry name" value="WHD_Cdc6"/>
    <property type="match status" value="1"/>
</dbReference>
<evidence type="ECO:0000259" key="8">
    <source>
        <dbReference type="Pfam" id="PF00004"/>
    </source>
</evidence>
<dbReference type="Pfam" id="PF00004">
    <property type="entry name" value="AAA"/>
    <property type="match status" value="1"/>
</dbReference>
<sequence length="275" mass="31047">MHRLSKYFGSGRHLSVVVILDELDLLLKKKSSILYNFFEWTGWSTAKLIVVAIANTMDLPERFLPNRIASRMGSNRINFKPYTYPQLMAIISHRQSDWQNIFHPDALEYCARKVSAVSGDARRALSLAKRAVDWVKGNLHFSEGKLITIPLMEQAIQMTFAGNSVQVMGDLSTQQKILLLAIMMSARTSESSSVPFERACECHWQLLRNNNMPTVSFASLQIIFSQLENVRLASKQDVDMRSPVVASSVVKLCVPEEEVALALKHEVALQKHLQS</sequence>
<dbReference type="EMBL" id="MTSL01000204">
    <property type="protein sequence ID" value="PJF16898.1"/>
    <property type="molecule type" value="Genomic_DNA"/>
</dbReference>
<comment type="similarity">
    <text evidence="2 7">Belongs to the ORC1 family.</text>
</comment>
<comment type="function">
    <text evidence="7">Component of the origin recognition complex (ORC) that binds origins of replication. DNA-binding is ATP-dependent, however specific DNA sequences that define origins of replication have not been identified so far. ORC is required to assemble the pre-replication complex necessary to initiate DNA replication.</text>
</comment>
<evidence type="ECO:0000256" key="2">
    <source>
        <dbReference type="ARBA" id="ARBA00008398"/>
    </source>
</evidence>